<evidence type="ECO:0000256" key="2">
    <source>
        <dbReference type="ARBA" id="ARBA00009983"/>
    </source>
</evidence>
<evidence type="ECO:0000256" key="8">
    <source>
        <dbReference type="SAM" id="Phobius"/>
    </source>
</evidence>
<dbReference type="InterPro" id="IPR050448">
    <property type="entry name" value="OpgB/LTA_synthase_biosynth"/>
</dbReference>
<dbReference type="Proteomes" id="UP000180194">
    <property type="component" value="Unassembled WGS sequence"/>
</dbReference>
<feature type="transmembrane region" description="Helical" evidence="8">
    <location>
        <begin position="42"/>
        <end position="60"/>
    </location>
</feature>
<name>A0ABX3CLI6_9BACI</name>
<keyword evidence="5 8" id="KW-1133">Transmembrane helix</keyword>
<dbReference type="SUPFAM" id="SSF53649">
    <property type="entry name" value="Alkaline phosphatase-like"/>
    <property type="match status" value="1"/>
</dbReference>
<accession>A0ABX3CLI6</accession>
<keyword evidence="4 8" id="KW-0812">Transmembrane</keyword>
<evidence type="ECO:0000256" key="3">
    <source>
        <dbReference type="ARBA" id="ARBA00022475"/>
    </source>
</evidence>
<reference evidence="10 11" key="1">
    <citation type="submission" date="2016-07" db="EMBL/GenBank/DDBJ databases">
        <title>Bacillus oceanisediminis whole genome.</title>
        <authorList>
            <person name="Pal Y."/>
            <person name="Verma A."/>
            <person name="Mual P."/>
            <person name="Srinivasan K."/>
        </authorList>
    </citation>
    <scope>NUCLEOTIDE SEQUENCE [LARGE SCALE GENOMIC DNA]</scope>
    <source>
        <strain evidence="10 11">Bhandara28</strain>
    </source>
</reference>
<evidence type="ECO:0000259" key="9">
    <source>
        <dbReference type="Pfam" id="PF00884"/>
    </source>
</evidence>
<evidence type="ECO:0000256" key="5">
    <source>
        <dbReference type="ARBA" id="ARBA00022989"/>
    </source>
</evidence>
<comment type="caution">
    <text evidence="10">The sequence shown here is derived from an EMBL/GenBank/DDBJ whole genome shotgun (WGS) entry which is preliminary data.</text>
</comment>
<dbReference type="PIRSF" id="PIRSF005091">
    <property type="entry name" value="Mmb_sulf_HI1246"/>
    <property type="match status" value="1"/>
</dbReference>
<dbReference type="EMBL" id="MBRJ01000053">
    <property type="protein sequence ID" value="OHX42008.1"/>
    <property type="molecule type" value="Genomic_DNA"/>
</dbReference>
<dbReference type="InterPro" id="IPR017850">
    <property type="entry name" value="Alkaline_phosphatase_core_sf"/>
</dbReference>
<feature type="transmembrane region" description="Helical" evidence="8">
    <location>
        <begin position="72"/>
        <end position="91"/>
    </location>
</feature>
<sequence length="621" mass="71697">MKGRRLKNSYLVLTWLTLTLKTYVVTRFAFSLEIENFMQEIILMLACGGSILFLLCLCLFGNKKGINSRIFITNLFLTILLYFNLIYYRFFNDFITIPVLFQTDNASDLGSSIISLLNPLDILLVLDLGLLVPLKKRFGEIKIKKRKILLYSLLVIAANLVLANIERPQLLTRSFDRNMLVKNLGVFNYQLYDAYLQTKTSMNRAFADSSQIGEIVNYTNAIKKPNNEDLEGIAKGKNVFVISMESTQNFVINEKIEGQDITPFLNSLIKSKDTYYFNNFYHQTGQGKTSDSEFLFENSLYGLPRGAVFFTHSQNTFKGLPSLLSQSGYSTAVFHANNESFWNRDVMYKSLGYHQYFSDEYYDITDENSIGWGLKDDIFFAQSMQYLRDLKQPFYAKFITLTNHFPFSLEEEDELIPEWNSEDGTVNRYFTTVRYEDESLKKFFEMIKKEGLYENSIFILMGDHYGISSNHNEAMAQFLGKEITPFQETQLQKVPMIVHIPGINNGKTIKNISGQIDVKPSILNLLGVKDKTDVTFGSDLFTEYPDNFTVLRDGSFITEKYLYTKNRCYDKQTELEIDGQYCKQYAERAQKELNASDQVIYGDLLRFINQTGYISDRSISN</sequence>
<dbReference type="CDD" id="cd16015">
    <property type="entry name" value="LTA_synthase"/>
    <property type="match status" value="1"/>
</dbReference>
<dbReference type="Gene3D" id="3.30.1120.170">
    <property type="match status" value="1"/>
</dbReference>
<dbReference type="InterPro" id="IPR012160">
    <property type="entry name" value="LtaS-like"/>
</dbReference>
<dbReference type="Gene3D" id="3.40.720.10">
    <property type="entry name" value="Alkaline Phosphatase, subunit A"/>
    <property type="match status" value="1"/>
</dbReference>
<keyword evidence="3 7" id="KW-1003">Cell membrane</keyword>
<keyword evidence="11" id="KW-1185">Reference proteome</keyword>
<evidence type="ECO:0000313" key="11">
    <source>
        <dbReference type="Proteomes" id="UP000180194"/>
    </source>
</evidence>
<evidence type="ECO:0000256" key="6">
    <source>
        <dbReference type="ARBA" id="ARBA00023136"/>
    </source>
</evidence>
<evidence type="ECO:0000256" key="1">
    <source>
        <dbReference type="ARBA" id="ARBA00004651"/>
    </source>
</evidence>
<keyword evidence="6 7" id="KW-0472">Membrane</keyword>
<dbReference type="PANTHER" id="PTHR47371:SF1">
    <property type="entry name" value="LIPOTEICHOIC ACID SYNTHASE-LIKE YQGS"/>
    <property type="match status" value="1"/>
</dbReference>
<dbReference type="PANTHER" id="PTHR47371">
    <property type="entry name" value="LIPOTEICHOIC ACID SYNTHASE"/>
    <property type="match status" value="1"/>
</dbReference>
<evidence type="ECO:0000256" key="7">
    <source>
        <dbReference type="PIRNR" id="PIRNR005091"/>
    </source>
</evidence>
<dbReference type="Pfam" id="PF00884">
    <property type="entry name" value="Sulfatase"/>
    <property type="match status" value="1"/>
</dbReference>
<feature type="transmembrane region" description="Helical" evidence="8">
    <location>
        <begin position="111"/>
        <end position="132"/>
    </location>
</feature>
<feature type="domain" description="Sulfatase N-terminal" evidence="9">
    <location>
        <begin position="237"/>
        <end position="528"/>
    </location>
</feature>
<gene>
    <name evidence="10" type="ORF">BBV17_27755</name>
</gene>
<protein>
    <recommendedName>
        <fullName evidence="9">Sulfatase N-terminal domain-containing protein</fullName>
    </recommendedName>
</protein>
<evidence type="ECO:0000256" key="4">
    <source>
        <dbReference type="ARBA" id="ARBA00022692"/>
    </source>
</evidence>
<dbReference type="RefSeq" id="WP_009335621.1">
    <property type="nucleotide sequence ID" value="NZ_JAMAWK010000009.1"/>
</dbReference>
<feature type="transmembrane region" description="Helical" evidence="8">
    <location>
        <begin position="148"/>
        <end position="165"/>
    </location>
</feature>
<proteinExistence type="inferred from homology"/>
<organism evidence="10 11">
    <name type="scientific">Cytobacillus oceanisediminis</name>
    <dbReference type="NCBI Taxonomy" id="665099"/>
    <lineage>
        <taxon>Bacteria</taxon>
        <taxon>Bacillati</taxon>
        <taxon>Bacillota</taxon>
        <taxon>Bacilli</taxon>
        <taxon>Bacillales</taxon>
        <taxon>Bacillaceae</taxon>
        <taxon>Cytobacillus</taxon>
    </lineage>
</organism>
<dbReference type="InterPro" id="IPR000917">
    <property type="entry name" value="Sulfatase_N"/>
</dbReference>
<comment type="similarity">
    <text evidence="2 7">Belongs to the LTA synthase family.</text>
</comment>
<comment type="subcellular location">
    <subcellularLocation>
        <location evidence="1">Cell membrane</location>
        <topology evidence="1">Multi-pass membrane protein</topology>
    </subcellularLocation>
</comment>
<evidence type="ECO:0000313" key="10">
    <source>
        <dbReference type="EMBL" id="OHX42008.1"/>
    </source>
</evidence>
<feature type="transmembrane region" description="Helical" evidence="8">
    <location>
        <begin position="12"/>
        <end position="30"/>
    </location>
</feature>